<keyword evidence="1 4" id="KW-0436">Ligase</keyword>
<evidence type="ECO:0000313" key="5">
    <source>
        <dbReference type="Proteomes" id="UP000199473"/>
    </source>
</evidence>
<name>A0A1I4CZK0_9PROT</name>
<dbReference type="SUPFAM" id="SSF52374">
    <property type="entry name" value="Nucleotidylyl transferase"/>
    <property type="match status" value="1"/>
</dbReference>
<dbReference type="EMBL" id="FOSQ01000009">
    <property type="protein sequence ID" value="SFK86325.1"/>
    <property type="molecule type" value="Genomic_DNA"/>
</dbReference>
<accession>A0A1I4CZK0</accession>
<dbReference type="Proteomes" id="UP000199473">
    <property type="component" value="Unassembled WGS sequence"/>
</dbReference>
<keyword evidence="5" id="KW-1185">Reference proteome</keyword>
<dbReference type="Pfam" id="PF02569">
    <property type="entry name" value="Pantoate_ligase"/>
    <property type="match status" value="1"/>
</dbReference>
<dbReference type="Gene3D" id="3.30.1300.10">
    <property type="entry name" value="Pantoate-beta-alanine ligase, C-terminal domain"/>
    <property type="match status" value="1"/>
</dbReference>
<dbReference type="GO" id="GO:0004592">
    <property type="term" value="F:pantoate-beta-alanine ligase activity"/>
    <property type="evidence" value="ECO:0007669"/>
    <property type="project" value="InterPro"/>
</dbReference>
<dbReference type="GO" id="GO:0005829">
    <property type="term" value="C:cytosol"/>
    <property type="evidence" value="ECO:0007669"/>
    <property type="project" value="TreeGrafter"/>
</dbReference>
<dbReference type="InterPro" id="IPR042176">
    <property type="entry name" value="Pantoate_ligase_C"/>
</dbReference>
<protein>
    <submittedName>
        <fullName evidence="4">Pantoate-beta-alanine ligase</fullName>
    </submittedName>
</protein>
<evidence type="ECO:0000313" key="4">
    <source>
        <dbReference type="EMBL" id="SFK86325.1"/>
    </source>
</evidence>
<keyword evidence="3" id="KW-0067">ATP-binding</keyword>
<organism evidence="4 5">
    <name type="scientific">Falsiroseomonas stagni DSM 19981</name>
    <dbReference type="NCBI Taxonomy" id="1123062"/>
    <lineage>
        <taxon>Bacteria</taxon>
        <taxon>Pseudomonadati</taxon>
        <taxon>Pseudomonadota</taxon>
        <taxon>Alphaproteobacteria</taxon>
        <taxon>Acetobacterales</taxon>
        <taxon>Roseomonadaceae</taxon>
        <taxon>Falsiroseomonas</taxon>
    </lineage>
</organism>
<reference evidence="4 5" key="1">
    <citation type="submission" date="2016-10" db="EMBL/GenBank/DDBJ databases">
        <authorList>
            <person name="de Groot N.N."/>
        </authorList>
    </citation>
    <scope>NUCLEOTIDE SEQUENCE [LARGE SCALE GENOMIC DNA]</scope>
    <source>
        <strain evidence="4 5">DSM 19981</strain>
    </source>
</reference>
<dbReference type="PANTHER" id="PTHR21299:SF1">
    <property type="entry name" value="PANTOATE--BETA-ALANINE LIGASE"/>
    <property type="match status" value="1"/>
</dbReference>
<gene>
    <name evidence="4" type="ORF">SAMN02745775_1092</name>
</gene>
<dbReference type="STRING" id="1123062.SAMN02745775_1092"/>
<keyword evidence="2" id="KW-0547">Nucleotide-binding</keyword>
<dbReference type="GO" id="GO:0005524">
    <property type="term" value="F:ATP binding"/>
    <property type="evidence" value="ECO:0007669"/>
    <property type="project" value="UniProtKB-KW"/>
</dbReference>
<proteinExistence type="predicted"/>
<evidence type="ECO:0000256" key="3">
    <source>
        <dbReference type="ARBA" id="ARBA00022840"/>
    </source>
</evidence>
<dbReference type="PANTHER" id="PTHR21299">
    <property type="entry name" value="CYTIDYLATE KINASE/PANTOATE-BETA-ALANINE LIGASE"/>
    <property type="match status" value="1"/>
</dbReference>
<dbReference type="GO" id="GO:0015940">
    <property type="term" value="P:pantothenate biosynthetic process"/>
    <property type="evidence" value="ECO:0007669"/>
    <property type="project" value="InterPro"/>
</dbReference>
<evidence type="ECO:0000256" key="2">
    <source>
        <dbReference type="ARBA" id="ARBA00022741"/>
    </source>
</evidence>
<dbReference type="InterPro" id="IPR003721">
    <property type="entry name" value="Pantoate_ligase"/>
</dbReference>
<sequence>MREADGLAMSSRNIRLSPAERALAPLLPKLMRDALDRIANGAPPDPVLTDAQDQLRAAGFAPDYLALVQPETLAPWQSGPGRLLAAARLGDVRLLDNVALAAPG</sequence>
<dbReference type="AlphaFoldDB" id="A0A1I4CZK0"/>
<evidence type="ECO:0000256" key="1">
    <source>
        <dbReference type="ARBA" id="ARBA00022598"/>
    </source>
</evidence>